<keyword evidence="1" id="KW-1133">Transmembrane helix</keyword>
<proteinExistence type="predicted"/>
<dbReference type="EMBL" id="NATQ01000002">
    <property type="protein sequence ID" value="OQX91323.1"/>
    <property type="molecule type" value="Genomic_DNA"/>
</dbReference>
<protein>
    <submittedName>
        <fullName evidence="2">Uncharacterized protein</fullName>
    </submittedName>
</protein>
<evidence type="ECO:0000256" key="1">
    <source>
        <dbReference type="SAM" id="Phobius"/>
    </source>
</evidence>
<reference evidence="3" key="1">
    <citation type="submission" date="2017-03" db="EMBL/GenBank/DDBJ databases">
        <title>Novel pathways for hydrocarbon cycling and metabolic interdependencies in hydrothermal sediment communities.</title>
        <authorList>
            <person name="Dombrowski N."/>
            <person name="Seitz K."/>
            <person name="Teske A."/>
            <person name="Baker B."/>
        </authorList>
    </citation>
    <scope>NUCLEOTIDE SEQUENCE [LARGE SCALE GENOMIC DNA]</scope>
</reference>
<dbReference type="AlphaFoldDB" id="A0A1W9S3D3"/>
<evidence type="ECO:0000313" key="2">
    <source>
        <dbReference type="EMBL" id="OQX91323.1"/>
    </source>
</evidence>
<evidence type="ECO:0000313" key="3">
    <source>
        <dbReference type="Proteomes" id="UP000192611"/>
    </source>
</evidence>
<accession>A0A1W9S3D3</accession>
<dbReference type="Proteomes" id="UP000192611">
    <property type="component" value="Unassembled WGS sequence"/>
</dbReference>
<sequence length="274" mass="29928">MGITERLANIDRRIIFLFIAIAVIIPLLHPIGLPTKVSPPVEKAYQAMEGLPDGSYILISADYDPATMPEIQPMMYSLLHHAFKKHHKVIVMALWPQGASLAEEALNEVAPLYDAKYSVDYVNLGFKSGGSIVILAIGSDFSEPFPKDMYGDPTSEMDIMSNIENLNDIDLVIDLSAGDPGIPAWVMIANARFHRKIVGGCTAVSAPQFYPYLDSGQMVGLLGGMRGAADYETRLNILGTATAGMDAQSIAHIVIIIFIIIANIFFFVEKRKKG</sequence>
<keyword evidence="1" id="KW-0472">Membrane</keyword>
<gene>
    <name evidence="2" type="ORF">B6D57_00125</name>
</gene>
<comment type="caution">
    <text evidence="2">The sequence shown here is derived from an EMBL/GenBank/DDBJ whole genome shotgun (WGS) entry which is preliminary data.</text>
</comment>
<keyword evidence="1" id="KW-0812">Transmembrane</keyword>
<organism evidence="2 3">
    <name type="scientific">Candidatus Coatesbacteria bacterium 4484_99</name>
    <dbReference type="NCBI Taxonomy" id="1970774"/>
    <lineage>
        <taxon>Bacteria</taxon>
        <taxon>Candidatus Coatesiibacteriota</taxon>
    </lineage>
</organism>
<name>A0A1W9S3D3_9BACT</name>
<feature type="transmembrane region" description="Helical" evidence="1">
    <location>
        <begin position="250"/>
        <end position="268"/>
    </location>
</feature>
<feature type="transmembrane region" description="Helical" evidence="1">
    <location>
        <begin position="14"/>
        <end position="33"/>
    </location>
</feature>